<dbReference type="Proteomes" id="UP001652623">
    <property type="component" value="Chromosome 10"/>
</dbReference>
<dbReference type="RefSeq" id="XP_015873938.1">
    <property type="nucleotide sequence ID" value="XM_016018452.2"/>
</dbReference>
<dbReference type="KEGG" id="zju:107410954"/>
<feature type="compositionally biased region" description="Basic and acidic residues" evidence="1">
    <location>
        <begin position="364"/>
        <end position="375"/>
    </location>
</feature>
<dbReference type="AlphaFoldDB" id="A0A6P6FWX8"/>
<sequence length="904" mass="99800">MLPQQYKFKPNMSYADLHLEITKNVKDIPQKTAGDHQKQQLGGKAVNEEELVKYMSKLPSYLERGEKLQEKVLNVGVLDWGRLEKWQYSHKQIPYKRSGFSAPSSNTSPSFSTDGSSSFSSRGHSCSPAHQRIHRPSLQFHLMASPIEGHSQVVNSFGEGVGKIQDIKTSESNTLNGQEKFMSTAPAFYKNRTDVKLEECKQSYSETMPGPGTGTLQNISSGEMPSCQKVKLKCQDGEFTKREENLHKPYLKNVKQDVPEGCKTVVLLLPRSRMESSHSGMSYNPNAAPFCGRRSAEASRRSFSDRRVHADLNSNIPHSCPLPREVSSEESQVKKPSSVDAAQLNFSSVSSDSELQLRKMAKNPSKDRSSEEKKSTTIPSCLLPNEPSKVLDPKPSKAEKPRSTSPFCRFSSAVGKTGKSSGVKDVSDIHNLRSMDVSAKSGSENVMASVCLDASSNDKPTATSRARSSPLRRLLEPLLKPKAENSGRSVVDPLERRSVSRERACKSLDGQPGSSAVQSGKVKLDMIGCKTINVNNTAKDKKDGPRSAVQALLRVVVKNGLPLLTFAVDKESDILAATMKRLNPTVMDDYSCMYTFFTIREVKKKNGSWINQGGKGKAHDYIHNVVAQMKVSDSQMSNLTPQNQLSMREFVLFSVDLRQADNQTSVFQPNDELAAIVVKILRKIIPSSIKHEHHNNNHNLSRENLKDYSSGRDYHPNSGENVRSQNFLSSQDFVNTTVILPSGIHSLPSKGGPSSLIERWNTGGSCDCGGWDLGCKLRILADQNQVLKKLSSPRGSPITDRVELYPEGGAQENQPLFCLAPFKDGVYSVEFSSSLSNLQAFSICIAVLDSRNLRELLESCNTYEEKTYVETMSVQNSGICTATQIEGEAPRYVSYPPLSPVGRV</sequence>
<dbReference type="RefSeq" id="XP_015873940.1">
    <property type="nucleotide sequence ID" value="XM_016018454.2"/>
</dbReference>
<evidence type="ECO:0000313" key="5">
    <source>
        <dbReference type="RefSeq" id="XP_024926489.1"/>
    </source>
</evidence>
<feature type="compositionally biased region" description="Basic and acidic residues" evidence="1">
    <location>
        <begin position="301"/>
        <end position="310"/>
    </location>
</feature>
<evidence type="ECO:0000313" key="4">
    <source>
        <dbReference type="RefSeq" id="XP_015873940.1"/>
    </source>
</evidence>
<dbReference type="PANTHER" id="PTHR31390:SF4">
    <property type="entry name" value="DUF3527 DOMAIN-CONTAINING PROTEIN"/>
    <property type="match status" value="1"/>
</dbReference>
<gene>
    <name evidence="3 4 5" type="primary">LOC107410954</name>
</gene>
<feature type="compositionally biased region" description="Low complexity" evidence="1">
    <location>
        <begin position="98"/>
        <end position="128"/>
    </location>
</feature>
<evidence type="ECO:0000256" key="1">
    <source>
        <dbReference type="SAM" id="MobiDB-lite"/>
    </source>
</evidence>
<feature type="compositionally biased region" description="Polar residues" evidence="1">
    <location>
        <begin position="344"/>
        <end position="354"/>
    </location>
</feature>
<keyword evidence="2" id="KW-1185">Reference proteome</keyword>
<protein>
    <submittedName>
        <fullName evidence="3 4">Uncharacterized protein LOC107410954</fullName>
    </submittedName>
</protein>
<evidence type="ECO:0000313" key="3">
    <source>
        <dbReference type="RefSeq" id="XP_015873938.1"/>
    </source>
</evidence>
<evidence type="ECO:0000313" key="2">
    <source>
        <dbReference type="Proteomes" id="UP001652623"/>
    </source>
</evidence>
<feature type="region of interest" description="Disordered" evidence="1">
    <location>
        <begin position="301"/>
        <end position="425"/>
    </location>
</feature>
<feature type="compositionally biased region" description="Basic and acidic residues" evidence="1">
    <location>
        <begin position="389"/>
        <end position="402"/>
    </location>
</feature>
<reference evidence="3 4" key="1">
    <citation type="submission" date="2025-04" db="UniProtKB">
        <authorList>
            <consortium name="RefSeq"/>
        </authorList>
    </citation>
    <scope>IDENTIFICATION</scope>
    <source>
        <tissue evidence="3 4">In vitro plantlets</tissue>
    </source>
</reference>
<dbReference type="InterPro" id="IPR021916">
    <property type="entry name" value="DUF3527"/>
</dbReference>
<dbReference type="RefSeq" id="XP_024926489.1">
    <property type="nucleotide sequence ID" value="XM_025070721.1"/>
</dbReference>
<dbReference type="Pfam" id="PF12043">
    <property type="entry name" value="DUF3527"/>
    <property type="match status" value="1"/>
</dbReference>
<organism evidence="2 5">
    <name type="scientific">Ziziphus jujuba</name>
    <name type="common">Chinese jujube</name>
    <name type="synonym">Ziziphus sativa</name>
    <dbReference type="NCBI Taxonomy" id="326968"/>
    <lineage>
        <taxon>Eukaryota</taxon>
        <taxon>Viridiplantae</taxon>
        <taxon>Streptophyta</taxon>
        <taxon>Embryophyta</taxon>
        <taxon>Tracheophyta</taxon>
        <taxon>Spermatophyta</taxon>
        <taxon>Magnoliopsida</taxon>
        <taxon>eudicotyledons</taxon>
        <taxon>Gunneridae</taxon>
        <taxon>Pentapetalae</taxon>
        <taxon>rosids</taxon>
        <taxon>fabids</taxon>
        <taxon>Rosales</taxon>
        <taxon>Rhamnaceae</taxon>
        <taxon>Paliureae</taxon>
        <taxon>Ziziphus</taxon>
    </lineage>
</organism>
<name>A0A6P6FWX8_ZIZJJ</name>
<feature type="region of interest" description="Disordered" evidence="1">
    <location>
        <begin position="97"/>
        <end position="131"/>
    </location>
</feature>
<dbReference type="PANTHER" id="PTHR31390">
    <property type="entry name" value="EXPRESSED PROTEIN"/>
    <property type="match status" value="1"/>
</dbReference>
<dbReference type="GeneID" id="107410954"/>
<proteinExistence type="predicted"/>
<accession>A0A6P6FWX8</accession>